<dbReference type="GO" id="GO:0016747">
    <property type="term" value="F:acyltransferase activity, transferring groups other than amino-acyl groups"/>
    <property type="evidence" value="ECO:0007669"/>
    <property type="project" value="InterPro"/>
</dbReference>
<dbReference type="AlphaFoldDB" id="A0A157NYY2"/>
<gene>
    <name evidence="4" type="ORF">SAMEA1982600_02080</name>
</gene>
<dbReference type="Proteomes" id="UP000077037">
    <property type="component" value="Unassembled WGS sequence"/>
</dbReference>
<dbReference type="OrthoDB" id="5522469at2"/>
<dbReference type="EMBL" id="FKBS01000014">
    <property type="protein sequence ID" value="SAI26421.1"/>
    <property type="molecule type" value="Genomic_DNA"/>
</dbReference>
<dbReference type="PANTHER" id="PTHR43877">
    <property type="entry name" value="AMINOALKYLPHOSPHONATE N-ACETYLTRANSFERASE-RELATED-RELATED"/>
    <property type="match status" value="1"/>
</dbReference>
<reference evidence="4 5" key="1">
    <citation type="submission" date="2016-03" db="EMBL/GenBank/DDBJ databases">
        <authorList>
            <consortium name="Pathogen Informatics"/>
        </authorList>
    </citation>
    <scope>NUCLEOTIDE SEQUENCE [LARGE SCALE GENOMIC DNA]</scope>
    <source>
        <strain evidence="4 5">NCTC13364</strain>
    </source>
</reference>
<dbReference type="InterPro" id="IPR000182">
    <property type="entry name" value="GNAT_dom"/>
</dbReference>
<sequence>MTTSTAVQFLAVTDADFDALADLRALAMRPSLERLGRYDPERSRQRLRASFVAADTRWISLDGAQVGFYALAAEEDALRLKHLYLHPDAQGKGLGRKVVDRAIAQAHETSRTLRLTALRGSESNAFYLRCGFVQTGEEQWDIHYEYRR</sequence>
<dbReference type="InterPro" id="IPR016181">
    <property type="entry name" value="Acyl_CoA_acyltransferase"/>
</dbReference>
<accession>A0A157NYY2</accession>
<evidence type="ECO:0000313" key="4">
    <source>
        <dbReference type="EMBL" id="SAI26421.1"/>
    </source>
</evidence>
<keyword evidence="1 4" id="KW-0808">Transferase</keyword>
<dbReference type="EC" id="2.3.1.-" evidence="4"/>
<proteinExistence type="predicted"/>
<dbReference type="Gene3D" id="3.40.630.30">
    <property type="match status" value="1"/>
</dbReference>
<organism evidence="4 5">
    <name type="scientific">Bordetella ansorpii</name>
    <dbReference type="NCBI Taxonomy" id="288768"/>
    <lineage>
        <taxon>Bacteria</taxon>
        <taxon>Pseudomonadati</taxon>
        <taxon>Pseudomonadota</taxon>
        <taxon>Betaproteobacteria</taxon>
        <taxon>Burkholderiales</taxon>
        <taxon>Alcaligenaceae</taxon>
        <taxon>Bordetella</taxon>
    </lineage>
</organism>
<evidence type="ECO:0000256" key="1">
    <source>
        <dbReference type="ARBA" id="ARBA00022679"/>
    </source>
</evidence>
<evidence type="ECO:0000256" key="2">
    <source>
        <dbReference type="ARBA" id="ARBA00023315"/>
    </source>
</evidence>
<dbReference type="CDD" id="cd04301">
    <property type="entry name" value="NAT_SF"/>
    <property type="match status" value="1"/>
</dbReference>
<dbReference type="Pfam" id="PF13508">
    <property type="entry name" value="Acetyltransf_7"/>
    <property type="match status" value="1"/>
</dbReference>
<dbReference type="InterPro" id="IPR050832">
    <property type="entry name" value="Bact_Acetyltransf"/>
</dbReference>
<evidence type="ECO:0000313" key="5">
    <source>
        <dbReference type="Proteomes" id="UP000077037"/>
    </source>
</evidence>
<dbReference type="PROSITE" id="PS51186">
    <property type="entry name" value="GNAT"/>
    <property type="match status" value="1"/>
</dbReference>
<protein>
    <submittedName>
        <fullName evidence="4">Acetyltransferase</fullName>
        <ecNumber evidence="4">2.3.1.-</ecNumber>
    </submittedName>
</protein>
<feature type="domain" description="N-acetyltransferase" evidence="3">
    <location>
        <begin position="7"/>
        <end position="148"/>
    </location>
</feature>
<name>A0A157NYY2_9BORD</name>
<keyword evidence="2 4" id="KW-0012">Acyltransferase</keyword>
<evidence type="ECO:0000259" key="3">
    <source>
        <dbReference type="PROSITE" id="PS51186"/>
    </source>
</evidence>
<dbReference type="RefSeq" id="WP_066411273.1">
    <property type="nucleotide sequence ID" value="NZ_FKBS01000014.1"/>
</dbReference>
<dbReference type="SUPFAM" id="SSF55729">
    <property type="entry name" value="Acyl-CoA N-acyltransferases (Nat)"/>
    <property type="match status" value="1"/>
</dbReference>